<keyword evidence="1 5" id="KW-0547">Nucleotide-binding</keyword>
<dbReference type="InterPro" id="IPR001752">
    <property type="entry name" value="Kinesin_motor_dom"/>
</dbReference>
<evidence type="ECO:0000256" key="6">
    <source>
        <dbReference type="SAM" id="Coils"/>
    </source>
</evidence>
<evidence type="ECO:0000256" key="5">
    <source>
        <dbReference type="RuleBase" id="RU000394"/>
    </source>
</evidence>
<organism evidence="8 9">
    <name type="scientific">Taxus chinensis</name>
    <name type="common">Chinese yew</name>
    <name type="synonym">Taxus wallichiana var. chinensis</name>
    <dbReference type="NCBI Taxonomy" id="29808"/>
    <lineage>
        <taxon>Eukaryota</taxon>
        <taxon>Viridiplantae</taxon>
        <taxon>Streptophyta</taxon>
        <taxon>Embryophyta</taxon>
        <taxon>Tracheophyta</taxon>
        <taxon>Spermatophyta</taxon>
        <taxon>Pinopsida</taxon>
        <taxon>Pinidae</taxon>
        <taxon>Conifers II</taxon>
        <taxon>Cupressales</taxon>
        <taxon>Taxaceae</taxon>
        <taxon>Taxus</taxon>
    </lineage>
</organism>
<name>A0AA38LJK6_TAXCH</name>
<feature type="domain" description="Kinesin motor" evidence="7">
    <location>
        <begin position="1"/>
        <end position="136"/>
    </location>
</feature>
<dbReference type="PROSITE" id="PS00411">
    <property type="entry name" value="KINESIN_MOTOR_1"/>
    <property type="match status" value="1"/>
</dbReference>
<dbReference type="GO" id="GO:0003777">
    <property type="term" value="F:microtubule motor activity"/>
    <property type="evidence" value="ECO:0007669"/>
    <property type="project" value="InterPro"/>
</dbReference>
<feature type="coiled-coil region" evidence="6">
    <location>
        <begin position="145"/>
        <end position="216"/>
    </location>
</feature>
<sequence>HRHVGSNKVNLLSSRSHTIFTLTVESGDSLGVVTSSQLNLIDLAGSESSKTETTGIRRKEGSYINKSLLTLGTVISKLSDRKPSHIPYRDSKLTRLLQSSLSGHGRVSLICTITPASSNMEETHNTLKFAQRAKRVELHTAPNRIIDEKSLIKKLQKEIASLKQELEQFKKGTLVPTPEEDLLTLRQKEVKMQSRLEEHEQATEALMGRIQRLTKLILVSSKNTIALNLPEKPHRRRHSFGEDEKQELESPLAFPEDDNFLNGSHASAAFSMHLDLATEFKNIHKNSYNKSIDELSPVFDPYLGSTQAGELFCLTACGRKLPPTGTTMADQMDLLRELVKMLAGDIALCTSSVKRLSEQAASNPDDIQLQSQILQKEDEIEEKKRHMRALEQRMIGIGEAFANNASLSDLQEIKSADNRILQEQLQTKSAENDEAQEMIILLRQQLASSLENNLYHGKIGYGYRDDSRGREMHMNADARTCLTFNECNRGCAVEFQEKMLLQAVEVEKLKQEELQLIEEKGGLEIQCQKLAEEASYAKELASAAAVELKNLAENLTQLSFQNAKLTKELETRHEMEFCRGSNKADIGNGLHKYSESKMEQIKLVQKKRSIGGYNYGNDDINDIDSWNLDLKDIKRDLHMRKEREAALEAILAEKEQKEAEMQKMIDDLRLKEEDLENDLAGMWVLVANLKKESDVHNNVKHGMKNINNDDELEI</sequence>
<evidence type="ECO:0000313" key="8">
    <source>
        <dbReference type="EMBL" id="KAH9326121.1"/>
    </source>
</evidence>
<dbReference type="Pfam" id="PF00225">
    <property type="entry name" value="Kinesin"/>
    <property type="match status" value="1"/>
</dbReference>
<evidence type="ECO:0000256" key="1">
    <source>
        <dbReference type="ARBA" id="ARBA00022741"/>
    </source>
</evidence>
<comment type="caution">
    <text evidence="4">Lacks conserved residue(s) required for the propagation of feature annotation.</text>
</comment>
<dbReference type="Gene3D" id="3.40.850.10">
    <property type="entry name" value="Kinesin motor domain"/>
    <property type="match status" value="1"/>
</dbReference>
<keyword evidence="6" id="KW-0175">Coiled coil</keyword>
<dbReference type="PROSITE" id="PS50067">
    <property type="entry name" value="KINESIN_MOTOR_2"/>
    <property type="match status" value="1"/>
</dbReference>
<dbReference type="EMBL" id="JAHRHJ020000002">
    <property type="protein sequence ID" value="KAH9326121.1"/>
    <property type="molecule type" value="Genomic_DNA"/>
</dbReference>
<dbReference type="GO" id="GO:0008017">
    <property type="term" value="F:microtubule binding"/>
    <property type="evidence" value="ECO:0007669"/>
    <property type="project" value="InterPro"/>
</dbReference>
<keyword evidence="9" id="KW-1185">Reference proteome</keyword>
<proteinExistence type="inferred from homology"/>
<gene>
    <name evidence="8" type="ORF">KI387_006299</name>
</gene>
<dbReference type="InterPro" id="IPR019821">
    <property type="entry name" value="Kinesin_motor_CS"/>
</dbReference>
<reference evidence="8 9" key="1">
    <citation type="journal article" date="2021" name="Nat. Plants">
        <title>The Taxus genome provides insights into paclitaxel biosynthesis.</title>
        <authorList>
            <person name="Xiong X."/>
            <person name="Gou J."/>
            <person name="Liao Q."/>
            <person name="Li Y."/>
            <person name="Zhou Q."/>
            <person name="Bi G."/>
            <person name="Li C."/>
            <person name="Du R."/>
            <person name="Wang X."/>
            <person name="Sun T."/>
            <person name="Guo L."/>
            <person name="Liang H."/>
            <person name="Lu P."/>
            <person name="Wu Y."/>
            <person name="Zhang Z."/>
            <person name="Ro D.K."/>
            <person name="Shang Y."/>
            <person name="Huang S."/>
            <person name="Yan J."/>
        </authorList>
    </citation>
    <scope>NUCLEOTIDE SEQUENCE [LARGE SCALE GENOMIC DNA]</scope>
    <source>
        <strain evidence="8">Ta-2019</strain>
    </source>
</reference>
<feature type="non-terminal residue" evidence="8">
    <location>
        <position position="714"/>
    </location>
</feature>
<accession>A0AA38LJK6</accession>
<keyword evidence="3 5" id="KW-0505">Motor protein</keyword>
<dbReference type="GO" id="GO:0005524">
    <property type="term" value="F:ATP binding"/>
    <property type="evidence" value="ECO:0007669"/>
    <property type="project" value="UniProtKB-KW"/>
</dbReference>
<dbReference type="GO" id="GO:0005874">
    <property type="term" value="C:microtubule"/>
    <property type="evidence" value="ECO:0007669"/>
    <property type="project" value="UniProtKB-KW"/>
</dbReference>
<comment type="caution">
    <text evidence="8">The sequence shown here is derived from an EMBL/GenBank/DDBJ whole genome shotgun (WGS) entry which is preliminary data.</text>
</comment>
<dbReference type="GO" id="GO:0007018">
    <property type="term" value="P:microtubule-based movement"/>
    <property type="evidence" value="ECO:0007669"/>
    <property type="project" value="InterPro"/>
</dbReference>
<dbReference type="PANTHER" id="PTHR47968:SF33">
    <property type="entry name" value="KINESIN-LIKE PROTEIN KIN-7C, MITOCHONDRIAL ISOFORM X1"/>
    <property type="match status" value="1"/>
</dbReference>
<dbReference type="InterPro" id="IPR036961">
    <property type="entry name" value="Kinesin_motor_dom_sf"/>
</dbReference>
<feature type="coiled-coil region" evidence="6">
    <location>
        <begin position="506"/>
        <end position="568"/>
    </location>
</feature>
<comment type="similarity">
    <text evidence="4 5">Belongs to the TRAFAC class myosin-kinesin ATPase superfamily. Kinesin family.</text>
</comment>
<dbReference type="InterPro" id="IPR027640">
    <property type="entry name" value="Kinesin-like_fam"/>
</dbReference>
<protein>
    <recommendedName>
        <fullName evidence="5">Kinesin-like protein</fullName>
    </recommendedName>
</protein>
<dbReference type="SMART" id="SM00129">
    <property type="entry name" value="KISc"/>
    <property type="match status" value="1"/>
</dbReference>
<evidence type="ECO:0000313" key="9">
    <source>
        <dbReference type="Proteomes" id="UP000824469"/>
    </source>
</evidence>
<feature type="coiled-coil region" evidence="6">
    <location>
        <begin position="418"/>
        <end position="445"/>
    </location>
</feature>
<evidence type="ECO:0000259" key="7">
    <source>
        <dbReference type="PROSITE" id="PS50067"/>
    </source>
</evidence>
<dbReference type="SUPFAM" id="SSF52540">
    <property type="entry name" value="P-loop containing nucleoside triphosphate hydrolases"/>
    <property type="match status" value="1"/>
</dbReference>
<evidence type="ECO:0000256" key="3">
    <source>
        <dbReference type="ARBA" id="ARBA00023175"/>
    </source>
</evidence>
<keyword evidence="5" id="KW-0493">Microtubule</keyword>
<evidence type="ECO:0000256" key="2">
    <source>
        <dbReference type="ARBA" id="ARBA00022840"/>
    </source>
</evidence>
<feature type="coiled-coil region" evidence="6">
    <location>
        <begin position="640"/>
        <end position="678"/>
    </location>
</feature>
<dbReference type="PANTHER" id="PTHR47968">
    <property type="entry name" value="CENTROMERE PROTEIN E"/>
    <property type="match status" value="1"/>
</dbReference>
<dbReference type="InterPro" id="IPR027417">
    <property type="entry name" value="P-loop_NTPase"/>
</dbReference>
<dbReference type="AlphaFoldDB" id="A0AA38LJK6"/>
<keyword evidence="2 5" id="KW-0067">ATP-binding</keyword>
<dbReference type="PRINTS" id="PR00380">
    <property type="entry name" value="KINESINHEAVY"/>
</dbReference>
<dbReference type="Proteomes" id="UP000824469">
    <property type="component" value="Unassembled WGS sequence"/>
</dbReference>
<evidence type="ECO:0000256" key="4">
    <source>
        <dbReference type="PROSITE-ProRule" id="PRU00283"/>
    </source>
</evidence>